<dbReference type="EMBL" id="BPLQ01005946">
    <property type="protein sequence ID" value="GIY18793.1"/>
    <property type="molecule type" value="Genomic_DNA"/>
</dbReference>
<dbReference type="Proteomes" id="UP001054837">
    <property type="component" value="Unassembled WGS sequence"/>
</dbReference>
<accession>A0AAV4RA19</accession>
<sequence length="142" mass="15892">MRQTQVGKRANRSKTCPAKKAVEDRPPGYFPNVFCSAFTHSSTEHVFLHKESIRAESSAVNVKIGMRQTQVGKRANRSKTCPAKKAVEDRPPGYFPNVFCSAFTHSSTEHVFLHKESIRAESSAVSENFKSPVYSSLRTCRV</sequence>
<proteinExistence type="predicted"/>
<evidence type="ECO:0000256" key="1">
    <source>
        <dbReference type="SAM" id="MobiDB-lite"/>
    </source>
</evidence>
<keyword evidence="3" id="KW-1185">Reference proteome</keyword>
<feature type="region of interest" description="Disordered" evidence="1">
    <location>
        <begin position="1"/>
        <end position="21"/>
    </location>
</feature>
<name>A0AAV4RA19_9ARAC</name>
<reference evidence="2 3" key="1">
    <citation type="submission" date="2021-06" db="EMBL/GenBank/DDBJ databases">
        <title>Caerostris darwini draft genome.</title>
        <authorList>
            <person name="Kono N."/>
            <person name="Arakawa K."/>
        </authorList>
    </citation>
    <scope>NUCLEOTIDE SEQUENCE [LARGE SCALE GENOMIC DNA]</scope>
</reference>
<protein>
    <submittedName>
        <fullName evidence="2">Uncharacterized protein</fullName>
    </submittedName>
</protein>
<organism evidence="2 3">
    <name type="scientific">Caerostris darwini</name>
    <dbReference type="NCBI Taxonomy" id="1538125"/>
    <lineage>
        <taxon>Eukaryota</taxon>
        <taxon>Metazoa</taxon>
        <taxon>Ecdysozoa</taxon>
        <taxon>Arthropoda</taxon>
        <taxon>Chelicerata</taxon>
        <taxon>Arachnida</taxon>
        <taxon>Araneae</taxon>
        <taxon>Araneomorphae</taxon>
        <taxon>Entelegynae</taxon>
        <taxon>Araneoidea</taxon>
        <taxon>Araneidae</taxon>
        <taxon>Caerostris</taxon>
    </lineage>
</organism>
<gene>
    <name evidence="2" type="ORF">CDAR_580451</name>
</gene>
<comment type="caution">
    <text evidence="2">The sequence shown here is derived from an EMBL/GenBank/DDBJ whole genome shotgun (WGS) entry which is preliminary data.</text>
</comment>
<evidence type="ECO:0000313" key="3">
    <source>
        <dbReference type="Proteomes" id="UP001054837"/>
    </source>
</evidence>
<dbReference type="AlphaFoldDB" id="A0AAV4RA19"/>
<evidence type="ECO:0000313" key="2">
    <source>
        <dbReference type="EMBL" id="GIY18793.1"/>
    </source>
</evidence>